<protein>
    <submittedName>
        <fullName evidence="6">LysR family transcriptional regulator</fullName>
    </submittedName>
</protein>
<reference evidence="6 7" key="2">
    <citation type="submission" date="2019-01" db="EMBL/GenBank/DDBJ databases">
        <title>Motilimonas pumilus sp. nov., isolated from the gut of sea cucumber (Apostichopus japonicus).</title>
        <authorList>
            <person name="Wang F.-Q."/>
            <person name="Ren L.-H."/>
            <person name="Lin Y.-W."/>
            <person name="Sun G.-H."/>
            <person name="Du Z.-J."/>
            <person name="Zhao J.-X."/>
            <person name="Liu X.-J."/>
            <person name="Liu L.-J."/>
        </authorList>
    </citation>
    <scope>NUCLEOTIDE SEQUENCE [LARGE SCALE GENOMIC DNA]</scope>
    <source>
        <strain evidence="6 7">PLHSC7-2</strain>
    </source>
</reference>
<keyword evidence="7" id="KW-1185">Reference proteome</keyword>
<dbReference type="PANTHER" id="PTHR30537:SF68">
    <property type="entry name" value="TRANSCRIPTIONAL REGULATOR-RELATED"/>
    <property type="match status" value="1"/>
</dbReference>
<evidence type="ECO:0000259" key="5">
    <source>
        <dbReference type="PROSITE" id="PS50931"/>
    </source>
</evidence>
<dbReference type="EMBL" id="QZCH01000002">
    <property type="protein sequence ID" value="RJG50462.1"/>
    <property type="molecule type" value="Genomic_DNA"/>
</dbReference>
<reference evidence="6 7" key="1">
    <citation type="submission" date="2018-09" db="EMBL/GenBank/DDBJ databases">
        <authorList>
            <person name="Wang F."/>
        </authorList>
    </citation>
    <scope>NUCLEOTIDE SEQUENCE [LARGE SCALE GENOMIC DNA]</scope>
    <source>
        <strain evidence="6 7">PLHSC7-2</strain>
    </source>
</reference>
<sequence length="318" mass="35723">MDAQYCGANHLKTQDLKLFLQVVESGTLSLAASSLNLAKSQISRRISALETELGCQLFHRSEQGLQLTEAGKVFYPQALKITQNVDQTLAMLQPGSQAITGKLRVMIVSNAHAYLIANVIYRFMAQYPNTQFEIIYANQAPNIVQQHIDVIFTFGERLRDSNLIAKPLNSSEIKLYAAPRLLRAKEDYRQVVSLGHLPYIDTKLPHGGRFSEPLLAELEPFPFQSVLTVNDIEASLGACLAGVGMTLLPTHLTADLVAQQRLIPLLDNACIYRCHSWLMFQKQAFMPPLLRSFIDYAWQQLSHKNLQSVAQHLTQKFE</sequence>
<dbReference type="PRINTS" id="PR00039">
    <property type="entry name" value="HTHLYSR"/>
</dbReference>
<keyword evidence="4" id="KW-0804">Transcription</keyword>
<dbReference type="PROSITE" id="PS50931">
    <property type="entry name" value="HTH_LYSR"/>
    <property type="match status" value="1"/>
</dbReference>
<comment type="similarity">
    <text evidence="1">Belongs to the LysR transcriptional regulatory family.</text>
</comment>
<keyword evidence="2" id="KW-0805">Transcription regulation</keyword>
<evidence type="ECO:0000313" key="7">
    <source>
        <dbReference type="Proteomes" id="UP000283255"/>
    </source>
</evidence>
<organism evidence="6 7">
    <name type="scientific">Motilimonas pumila</name>
    <dbReference type="NCBI Taxonomy" id="2303987"/>
    <lineage>
        <taxon>Bacteria</taxon>
        <taxon>Pseudomonadati</taxon>
        <taxon>Pseudomonadota</taxon>
        <taxon>Gammaproteobacteria</taxon>
        <taxon>Alteromonadales</taxon>
        <taxon>Alteromonadales genera incertae sedis</taxon>
        <taxon>Motilimonas</taxon>
    </lineage>
</organism>
<dbReference type="SUPFAM" id="SSF46785">
    <property type="entry name" value="Winged helix' DNA-binding domain"/>
    <property type="match status" value="1"/>
</dbReference>
<dbReference type="Gene3D" id="3.40.190.290">
    <property type="match status" value="1"/>
</dbReference>
<dbReference type="Pfam" id="PF03466">
    <property type="entry name" value="LysR_substrate"/>
    <property type="match status" value="1"/>
</dbReference>
<evidence type="ECO:0000256" key="2">
    <source>
        <dbReference type="ARBA" id="ARBA00023015"/>
    </source>
</evidence>
<evidence type="ECO:0000313" key="6">
    <source>
        <dbReference type="EMBL" id="RJG50462.1"/>
    </source>
</evidence>
<dbReference type="PANTHER" id="PTHR30537">
    <property type="entry name" value="HTH-TYPE TRANSCRIPTIONAL REGULATOR"/>
    <property type="match status" value="1"/>
</dbReference>
<evidence type="ECO:0000256" key="4">
    <source>
        <dbReference type="ARBA" id="ARBA00023163"/>
    </source>
</evidence>
<name>A0A418YIM3_9GAMM</name>
<dbReference type="InterPro" id="IPR036388">
    <property type="entry name" value="WH-like_DNA-bd_sf"/>
</dbReference>
<dbReference type="FunFam" id="1.10.10.10:FF:000001">
    <property type="entry name" value="LysR family transcriptional regulator"/>
    <property type="match status" value="1"/>
</dbReference>
<evidence type="ECO:0000256" key="1">
    <source>
        <dbReference type="ARBA" id="ARBA00009437"/>
    </source>
</evidence>
<proteinExistence type="inferred from homology"/>
<dbReference type="InterPro" id="IPR000847">
    <property type="entry name" value="LysR_HTH_N"/>
</dbReference>
<dbReference type="GO" id="GO:0043565">
    <property type="term" value="F:sequence-specific DNA binding"/>
    <property type="evidence" value="ECO:0007669"/>
    <property type="project" value="TreeGrafter"/>
</dbReference>
<evidence type="ECO:0000256" key="3">
    <source>
        <dbReference type="ARBA" id="ARBA00023125"/>
    </source>
</evidence>
<comment type="caution">
    <text evidence="6">The sequence shown here is derived from an EMBL/GenBank/DDBJ whole genome shotgun (WGS) entry which is preliminary data.</text>
</comment>
<dbReference type="Pfam" id="PF00126">
    <property type="entry name" value="HTH_1"/>
    <property type="match status" value="1"/>
</dbReference>
<dbReference type="InterPro" id="IPR005119">
    <property type="entry name" value="LysR_subst-bd"/>
</dbReference>
<dbReference type="SUPFAM" id="SSF53850">
    <property type="entry name" value="Periplasmic binding protein-like II"/>
    <property type="match status" value="1"/>
</dbReference>
<dbReference type="AlphaFoldDB" id="A0A418YIM3"/>
<dbReference type="GO" id="GO:0006351">
    <property type="term" value="P:DNA-templated transcription"/>
    <property type="evidence" value="ECO:0007669"/>
    <property type="project" value="TreeGrafter"/>
</dbReference>
<keyword evidence="3" id="KW-0238">DNA-binding</keyword>
<dbReference type="Gene3D" id="1.10.10.10">
    <property type="entry name" value="Winged helix-like DNA-binding domain superfamily/Winged helix DNA-binding domain"/>
    <property type="match status" value="1"/>
</dbReference>
<gene>
    <name evidence="6" type="ORF">D1Z90_02995</name>
</gene>
<accession>A0A418YIM3</accession>
<dbReference type="InterPro" id="IPR036390">
    <property type="entry name" value="WH_DNA-bd_sf"/>
</dbReference>
<dbReference type="Proteomes" id="UP000283255">
    <property type="component" value="Unassembled WGS sequence"/>
</dbReference>
<dbReference type="GO" id="GO:0003700">
    <property type="term" value="F:DNA-binding transcription factor activity"/>
    <property type="evidence" value="ECO:0007669"/>
    <property type="project" value="InterPro"/>
</dbReference>
<dbReference type="InterPro" id="IPR058163">
    <property type="entry name" value="LysR-type_TF_proteobact-type"/>
</dbReference>
<feature type="domain" description="HTH lysR-type" evidence="5">
    <location>
        <begin position="11"/>
        <end position="68"/>
    </location>
</feature>